<evidence type="ECO:0000256" key="4">
    <source>
        <dbReference type="SAM" id="MobiDB-lite"/>
    </source>
</evidence>
<protein>
    <recommendedName>
        <fullName evidence="5">Shugoshin C-terminal domain-containing protein</fullName>
    </recommendedName>
</protein>
<dbReference type="Proteomes" id="UP000818624">
    <property type="component" value="Chromosome 3"/>
</dbReference>
<feature type="region of interest" description="Disordered" evidence="4">
    <location>
        <begin position="154"/>
        <end position="229"/>
    </location>
</feature>
<feature type="compositionally biased region" description="Low complexity" evidence="4">
    <location>
        <begin position="213"/>
        <end position="222"/>
    </location>
</feature>
<dbReference type="EMBL" id="CP046236">
    <property type="protein sequence ID" value="WFD48944.1"/>
    <property type="molecule type" value="Genomic_DNA"/>
</dbReference>
<feature type="compositionally biased region" description="Low complexity" evidence="4">
    <location>
        <begin position="421"/>
        <end position="458"/>
    </location>
</feature>
<evidence type="ECO:0000259" key="5">
    <source>
        <dbReference type="Pfam" id="PF07557"/>
    </source>
</evidence>
<feature type="compositionally biased region" description="Polar residues" evidence="4">
    <location>
        <begin position="528"/>
        <end position="544"/>
    </location>
</feature>
<feature type="compositionally biased region" description="Basic and acidic residues" evidence="4">
    <location>
        <begin position="366"/>
        <end position="392"/>
    </location>
</feature>
<dbReference type="InterPro" id="IPR011515">
    <property type="entry name" value="Shugoshin_C"/>
</dbReference>
<reference evidence="6 7" key="1">
    <citation type="journal article" date="2020" name="Elife">
        <title>Loss of centromere function drives karyotype evolution in closely related Malassezia species.</title>
        <authorList>
            <person name="Sankaranarayanan S.R."/>
            <person name="Ianiri G."/>
            <person name="Coelho M.A."/>
            <person name="Reza M.H."/>
            <person name="Thimmappa B.C."/>
            <person name="Ganguly P."/>
            <person name="Vadnala R.N."/>
            <person name="Sun S."/>
            <person name="Siddharthan R."/>
            <person name="Tellgren-Roth C."/>
            <person name="Dawson T.L."/>
            <person name="Heitman J."/>
            <person name="Sanyal K."/>
        </authorList>
    </citation>
    <scope>NUCLEOTIDE SEQUENCE [LARGE SCALE GENOMIC DNA]</scope>
    <source>
        <strain evidence="6">CBS14141</strain>
    </source>
</reference>
<feature type="domain" description="Shugoshin C-terminal" evidence="5">
    <location>
        <begin position="348"/>
        <end position="367"/>
    </location>
</feature>
<comment type="similarity">
    <text evidence="1">Belongs to the shugoshin family.</text>
</comment>
<feature type="compositionally biased region" description="Low complexity" evidence="4">
    <location>
        <begin position="267"/>
        <end position="277"/>
    </location>
</feature>
<proteinExistence type="inferred from homology"/>
<evidence type="ECO:0000256" key="3">
    <source>
        <dbReference type="SAM" id="Coils"/>
    </source>
</evidence>
<organism evidence="6 7">
    <name type="scientific">Malassezia furfur</name>
    <name type="common">Pityriasis versicolor infection agent</name>
    <name type="synonym">Pityrosporum furfur</name>
    <dbReference type="NCBI Taxonomy" id="55194"/>
    <lineage>
        <taxon>Eukaryota</taxon>
        <taxon>Fungi</taxon>
        <taxon>Dikarya</taxon>
        <taxon>Basidiomycota</taxon>
        <taxon>Ustilaginomycotina</taxon>
        <taxon>Malasseziomycetes</taxon>
        <taxon>Malasseziales</taxon>
        <taxon>Malasseziaceae</taxon>
        <taxon>Malassezia</taxon>
    </lineage>
</organism>
<evidence type="ECO:0000313" key="6">
    <source>
        <dbReference type="EMBL" id="WFD48944.1"/>
    </source>
</evidence>
<sequence length="588" mass="62172">MPVTRRESRASHAGADTGVHLEQILDNFEQCMSHADAVRRKHIAQNRDIVRANTLAQLRIRELESRVLALEQERAEHVLAAGQQKAQLRRLEYALECVRVGWETMAQGLQDAGVDAHTGDVEVPRSTSVRVSLGETHTTRMPVARAVQPMDGIGEEDEEEEAALGASPVRTSASDHVAVPLQGDVCPASVTRRRASRRPSRTTDEREARHPDAPAQEAQAPDTSTDAGMGVSLDAEIDVDGNAAEDAAADAEMDAAMAEAAPLAASPLAPPASEVPAPLLPSSPTVPSPHTEPTAMPTSPLPVEAPTSPVAQAAAEPTYPPPPRKRGRTSRVATPELSDELAVPLGARRARKSVNYALPKLNTKMRKPDTEPDETRRARSRSADKEVPKAVKSEPPALAPTQAPAPVSAQETLAQAPTLEAHTATRATDDALAAPDASEAPAPEASEAPEAPEVSTAPRAAPRSTPSKRARRSDAPHALLRTTAPLPVRSATPHTKRQLPPSARLERLRSAPAPPFGARDKPAVSVLQEHSAQNLPTWASSLMNLASPEPPAPRKSLGTASGAPPSPSAARGAARRARRTGQENVPVP</sequence>
<keyword evidence="3" id="KW-0175">Coiled coil</keyword>
<dbReference type="Pfam" id="PF07557">
    <property type="entry name" value="Shugoshin_C"/>
    <property type="match status" value="1"/>
</dbReference>
<feature type="coiled-coil region" evidence="3">
    <location>
        <begin position="53"/>
        <end position="80"/>
    </location>
</feature>
<feature type="compositionally biased region" description="Basic and acidic residues" evidence="4">
    <location>
        <begin position="201"/>
        <end position="212"/>
    </location>
</feature>
<feature type="compositionally biased region" description="Basic residues" evidence="4">
    <location>
        <begin position="191"/>
        <end position="200"/>
    </location>
</feature>
<evidence type="ECO:0000313" key="7">
    <source>
        <dbReference type="Proteomes" id="UP000818624"/>
    </source>
</evidence>
<feature type="region of interest" description="Disordered" evidence="4">
    <location>
        <begin position="267"/>
        <end position="588"/>
    </location>
</feature>
<name>A0ABY8ETW0_MALFU</name>
<feature type="compositionally biased region" description="Low complexity" evidence="4">
    <location>
        <begin position="395"/>
        <end position="406"/>
    </location>
</feature>
<evidence type="ECO:0000256" key="2">
    <source>
        <dbReference type="ARBA" id="ARBA00022829"/>
    </source>
</evidence>
<feature type="compositionally biased region" description="Low complexity" evidence="4">
    <location>
        <begin position="558"/>
        <end position="572"/>
    </location>
</feature>
<gene>
    <name evidence="6" type="ORF">GLX27_003617</name>
</gene>
<keyword evidence="7" id="KW-1185">Reference proteome</keyword>
<accession>A0ABY8ETW0</accession>
<keyword evidence="2" id="KW-0159">Chromosome partition</keyword>
<feature type="compositionally biased region" description="Pro residues" evidence="4">
    <location>
        <begin position="278"/>
        <end position="287"/>
    </location>
</feature>
<evidence type="ECO:0000256" key="1">
    <source>
        <dbReference type="ARBA" id="ARBA00010845"/>
    </source>
</evidence>